<keyword evidence="2" id="KW-0812">Transmembrane</keyword>
<dbReference type="RefSeq" id="WP_264842284.1">
    <property type="nucleotide sequence ID" value="NZ_AP025628.1"/>
</dbReference>
<gene>
    <name evidence="3" type="ORF">caldi_27390</name>
</gene>
<evidence type="ECO:0000313" key="4">
    <source>
        <dbReference type="Proteomes" id="UP001163687"/>
    </source>
</evidence>
<feature type="transmembrane region" description="Helical" evidence="2">
    <location>
        <begin position="150"/>
        <end position="171"/>
    </location>
</feature>
<feature type="transmembrane region" description="Helical" evidence="2">
    <location>
        <begin position="124"/>
        <end position="143"/>
    </location>
</feature>
<feature type="transmembrane region" description="Helical" evidence="2">
    <location>
        <begin position="77"/>
        <end position="98"/>
    </location>
</feature>
<feature type="transmembrane region" description="Helical" evidence="2">
    <location>
        <begin position="42"/>
        <end position="65"/>
    </location>
</feature>
<sequence length="309" mass="30220">MTTGFALLAAGAVGLTVAGYLAERAPRAPDPRAGPEPATPLAWLFLARASLAAAAGALLAVPAYPVLAGNGKPPPPCLGLSALALLPFAVAAGGRALAPALGRPCRQPGGGSPPAPASEWLEPALYTGVIGLAATAAVFELLVRPPWPSSVLLTSLAATGALAGGLTLMLLTPPDPDTVSPSSRPDGRRAPAPVPAPGSVAKAAVLPPVDPGPAMAAAGVLLSTLALAQVGWGWLCLGAFRMPPGPLLLWLAGSIPLPGVALLLACRTPSRPALARMLAGLALAAALAGQGAALSVSLGFSPIVPPPGG</sequence>
<dbReference type="KEGG" id="cmic:caldi_27390"/>
<name>A0AA35CLR1_9FIRM</name>
<reference evidence="3" key="1">
    <citation type="submission" date="2022-03" db="EMBL/GenBank/DDBJ databases">
        <title>Complete genome sequence of Caldinitratiruptor microaerophilus.</title>
        <authorList>
            <person name="Mukaiyama R."/>
            <person name="Nishiyama T."/>
            <person name="Ueda K."/>
        </authorList>
    </citation>
    <scope>NUCLEOTIDE SEQUENCE</scope>
    <source>
        <strain evidence="3">JCM 16183</strain>
    </source>
</reference>
<evidence type="ECO:0000256" key="1">
    <source>
        <dbReference type="SAM" id="MobiDB-lite"/>
    </source>
</evidence>
<feature type="transmembrane region" description="Helical" evidence="2">
    <location>
        <begin position="247"/>
        <end position="265"/>
    </location>
</feature>
<evidence type="ECO:0000256" key="2">
    <source>
        <dbReference type="SAM" id="Phobius"/>
    </source>
</evidence>
<feature type="region of interest" description="Disordered" evidence="1">
    <location>
        <begin position="173"/>
        <end position="198"/>
    </location>
</feature>
<feature type="transmembrane region" description="Helical" evidence="2">
    <location>
        <begin position="277"/>
        <end position="300"/>
    </location>
</feature>
<dbReference type="EMBL" id="AP025628">
    <property type="protein sequence ID" value="BDG61649.1"/>
    <property type="molecule type" value="Genomic_DNA"/>
</dbReference>
<evidence type="ECO:0000313" key="3">
    <source>
        <dbReference type="EMBL" id="BDG61649.1"/>
    </source>
</evidence>
<keyword evidence="4" id="KW-1185">Reference proteome</keyword>
<protein>
    <submittedName>
        <fullName evidence="3">Uncharacterized protein</fullName>
    </submittedName>
</protein>
<organism evidence="3 4">
    <name type="scientific">Caldinitratiruptor microaerophilus</name>
    <dbReference type="NCBI Taxonomy" id="671077"/>
    <lineage>
        <taxon>Bacteria</taxon>
        <taxon>Bacillati</taxon>
        <taxon>Bacillota</taxon>
        <taxon>Clostridia</taxon>
        <taxon>Eubacteriales</taxon>
        <taxon>Symbiobacteriaceae</taxon>
        <taxon>Caldinitratiruptor</taxon>
    </lineage>
</organism>
<accession>A0AA35CLR1</accession>
<dbReference type="Proteomes" id="UP001163687">
    <property type="component" value="Chromosome"/>
</dbReference>
<proteinExistence type="predicted"/>
<keyword evidence="2" id="KW-0472">Membrane</keyword>
<dbReference type="AlphaFoldDB" id="A0AA35CLR1"/>
<keyword evidence="2" id="KW-1133">Transmembrane helix</keyword>
<feature type="compositionally biased region" description="Low complexity" evidence="1">
    <location>
        <begin position="173"/>
        <end position="184"/>
    </location>
</feature>